<dbReference type="GO" id="GO:0004553">
    <property type="term" value="F:hydrolase activity, hydrolyzing O-glycosyl compounds"/>
    <property type="evidence" value="ECO:0007669"/>
    <property type="project" value="InterPro"/>
</dbReference>
<dbReference type="CDD" id="cd13401">
    <property type="entry name" value="Slt70-like"/>
    <property type="match status" value="1"/>
</dbReference>
<dbReference type="InterPro" id="IPR023346">
    <property type="entry name" value="Lysozyme-like_dom_sf"/>
</dbReference>
<dbReference type="SUPFAM" id="SSF53955">
    <property type="entry name" value="Lysozyme-like"/>
    <property type="match status" value="1"/>
</dbReference>
<evidence type="ECO:0000256" key="1">
    <source>
        <dbReference type="ARBA" id="ARBA00007734"/>
    </source>
</evidence>
<evidence type="ECO:0000313" key="6">
    <source>
        <dbReference type="Proteomes" id="UP000653156"/>
    </source>
</evidence>
<proteinExistence type="inferred from homology"/>
<evidence type="ECO:0000256" key="3">
    <source>
        <dbReference type="SAM" id="SignalP"/>
    </source>
</evidence>
<organism evidence="5 6">
    <name type="scientific">Paralysiella testudinis</name>
    <dbReference type="NCBI Taxonomy" id="2809020"/>
    <lineage>
        <taxon>Bacteria</taxon>
        <taxon>Pseudomonadati</taxon>
        <taxon>Pseudomonadota</taxon>
        <taxon>Betaproteobacteria</taxon>
        <taxon>Neisseriales</taxon>
        <taxon>Neisseriaceae</taxon>
        <taxon>Paralysiella</taxon>
    </lineage>
</organism>
<dbReference type="InterPro" id="IPR008258">
    <property type="entry name" value="Transglycosylase_SLT_dom_1"/>
</dbReference>
<dbReference type="InterPro" id="IPR008939">
    <property type="entry name" value="Lytic_TGlycosylase_superhlx_U"/>
</dbReference>
<evidence type="ECO:0000259" key="4">
    <source>
        <dbReference type="Pfam" id="PF01464"/>
    </source>
</evidence>
<dbReference type="RefSeq" id="WP_230338411.1">
    <property type="nucleotide sequence ID" value="NZ_CP069798.1"/>
</dbReference>
<dbReference type="GO" id="GO:0042597">
    <property type="term" value="C:periplasmic space"/>
    <property type="evidence" value="ECO:0007669"/>
    <property type="project" value="InterPro"/>
</dbReference>
<reference evidence="5" key="1">
    <citation type="submission" date="2021-02" db="EMBL/GenBank/DDBJ databases">
        <title>Neisseriaceae sp. 26B isolated from the cloaca of a Common Toad-headed Turtle (Mesoclemmys nasuta).</title>
        <authorList>
            <person name="Spergser J."/>
            <person name="Busse H.-J."/>
        </authorList>
    </citation>
    <scope>NUCLEOTIDE SEQUENCE</scope>
    <source>
        <strain evidence="5">26B</strain>
    </source>
</reference>
<dbReference type="Pfam" id="PF01464">
    <property type="entry name" value="SLT"/>
    <property type="match status" value="1"/>
</dbReference>
<evidence type="ECO:0000256" key="2">
    <source>
        <dbReference type="ARBA" id="ARBA00022729"/>
    </source>
</evidence>
<dbReference type="Gene3D" id="1.10.1240.20">
    <property type="entry name" value="Lytic transglycosylase, superhelical linker domain"/>
    <property type="match status" value="1"/>
</dbReference>
<accession>A0A892ZJN6</accession>
<name>A0A892ZJN6_9NEIS</name>
<feature type="signal peptide" evidence="3">
    <location>
        <begin position="1"/>
        <end position="20"/>
    </location>
</feature>
<feature type="chain" id="PRO_5033980681" evidence="3">
    <location>
        <begin position="21"/>
        <end position="620"/>
    </location>
</feature>
<dbReference type="PROSITE" id="PS51257">
    <property type="entry name" value="PROKAR_LIPOPROTEIN"/>
    <property type="match status" value="1"/>
</dbReference>
<dbReference type="AlphaFoldDB" id="A0A892ZJN6"/>
<evidence type="ECO:0000313" key="5">
    <source>
        <dbReference type="EMBL" id="QRQ81119.1"/>
    </source>
</evidence>
<dbReference type="Proteomes" id="UP000653156">
    <property type="component" value="Chromosome"/>
</dbReference>
<comment type="similarity">
    <text evidence="1">Belongs to the transglycosylase Slt family.</text>
</comment>
<dbReference type="Gene3D" id="1.10.530.10">
    <property type="match status" value="1"/>
</dbReference>
<dbReference type="KEGG" id="ptes:JQU52_10350"/>
<dbReference type="EMBL" id="CP069798">
    <property type="protein sequence ID" value="QRQ81119.1"/>
    <property type="molecule type" value="Genomic_DNA"/>
</dbReference>
<dbReference type="SUPFAM" id="SSF48435">
    <property type="entry name" value="Bacterial muramidases"/>
    <property type="match status" value="1"/>
</dbReference>
<dbReference type="InterPro" id="IPR037061">
    <property type="entry name" value="Lytic_TGlycoase_superhlx_L_sf"/>
</dbReference>
<sequence>MNRHTLFRRSLITAAVAAMAACTSPIETPVEPVKPGTHAGVLPGTHAVETPSQVVSNYQWYQSVFEALKNNDDTQAAQFLAQQAPSAMSNTVRNQWLKNLGKRGNWALFKQQYTQLTADERDQETRCYAAVGGIERNPALAAELIQSLTRLPEGCNAYLNQMAAAGQLDTEAAWRRVRGLLSNNQISDARALAAALGSPLPNPLSSASGGSPGQQEALLYSVTSRDGRRSADVAARIQALSGSLTSAQTGFAWALAAHNQALNQNMDTALAYFNRADRKQLSTEHWEWYARAALRGQRWSDLAGIIRAMPSSLQNDPTWQYWLGRSLAAQGQRSQAEALYRQAAASGRNFYALMATEALGGKVDTRNNVADSSRSDVQRVAQDGNIARALALFQAAQNSGDWTMRRQAQAEWRYAIKNYNEATLLASSTLANEQGFYEMGILSADRTNQQLNYKLRYISPFRDVTERYAAQANVDPAWVYGLIRQESRFMLGVRSRVGATGLMQVMPATADEIARKIGMSSAELHTMDGNIRMGTWYLGDARNRMGDEILATAGYNAGAARARRWQAAVPLEGAIYAETIPFDETRTYVKNVMANATYYASVFNEPQTSLTRRMGTVPAR</sequence>
<keyword evidence="6" id="KW-1185">Reference proteome</keyword>
<gene>
    <name evidence="5" type="ORF">JQU52_10350</name>
</gene>
<protein>
    <submittedName>
        <fullName evidence="5">Lytic transglycosylase domain-containing protein</fullName>
    </submittedName>
</protein>
<feature type="domain" description="Transglycosylase SLT" evidence="4">
    <location>
        <begin position="466"/>
        <end position="568"/>
    </location>
</feature>
<keyword evidence="2 3" id="KW-0732">Signal</keyword>
<dbReference type="PANTHER" id="PTHR37423:SF5">
    <property type="entry name" value="SOLUBLE LYTIC MUREIN TRANSGLYCOSYLASE"/>
    <property type="match status" value="1"/>
</dbReference>
<dbReference type="PANTHER" id="PTHR37423">
    <property type="entry name" value="SOLUBLE LYTIC MUREIN TRANSGLYCOSYLASE-RELATED"/>
    <property type="match status" value="1"/>
</dbReference>
<dbReference type="Gene3D" id="1.25.20.10">
    <property type="entry name" value="Bacterial muramidases"/>
    <property type="match status" value="1"/>
</dbReference>